<evidence type="ECO:0000313" key="2">
    <source>
        <dbReference type="EMBL" id="SPC25781.1"/>
    </source>
</evidence>
<gene>
    <name evidence="2" type="ORF">CBM2594_U10282</name>
</gene>
<feature type="transmembrane region" description="Helical" evidence="1">
    <location>
        <begin position="110"/>
        <end position="128"/>
    </location>
</feature>
<proteinExistence type="predicted"/>
<protein>
    <recommendedName>
        <fullName evidence="4">Transmembrane protein</fullName>
    </recommendedName>
</protein>
<evidence type="ECO:0008006" key="4">
    <source>
        <dbReference type="Google" id="ProtNLM"/>
    </source>
</evidence>
<keyword evidence="1" id="KW-0812">Transmembrane</keyword>
<dbReference type="EMBL" id="OGUU01000045">
    <property type="protein sequence ID" value="SPC25781.1"/>
    <property type="molecule type" value="Genomic_DNA"/>
</dbReference>
<name>A0A7Z7JFS6_9BURK</name>
<evidence type="ECO:0000256" key="1">
    <source>
        <dbReference type="SAM" id="Phobius"/>
    </source>
</evidence>
<feature type="transmembrane region" description="Helical" evidence="1">
    <location>
        <begin position="77"/>
        <end position="98"/>
    </location>
</feature>
<keyword evidence="1" id="KW-1133">Transmembrane helix</keyword>
<reference evidence="2 3" key="1">
    <citation type="submission" date="2018-01" db="EMBL/GenBank/DDBJ databases">
        <authorList>
            <person name="Clerissi C."/>
        </authorList>
    </citation>
    <scope>NUCLEOTIDE SEQUENCE [LARGE SCALE GENOMIC DNA]</scope>
    <source>
        <strain evidence="2">Cupriavidus taiwanensis STM 6021</strain>
    </source>
</reference>
<keyword evidence="1" id="KW-0472">Membrane</keyword>
<evidence type="ECO:0000313" key="3">
    <source>
        <dbReference type="Proteomes" id="UP000257139"/>
    </source>
</evidence>
<feature type="transmembrane region" description="Helical" evidence="1">
    <location>
        <begin position="46"/>
        <end position="70"/>
    </location>
</feature>
<organism evidence="2 3">
    <name type="scientific">Cupriavidus taiwanensis</name>
    <dbReference type="NCBI Taxonomy" id="164546"/>
    <lineage>
        <taxon>Bacteria</taxon>
        <taxon>Pseudomonadati</taxon>
        <taxon>Pseudomonadota</taxon>
        <taxon>Betaproteobacteria</taxon>
        <taxon>Burkholderiales</taxon>
        <taxon>Burkholderiaceae</taxon>
        <taxon>Cupriavidus</taxon>
    </lineage>
</organism>
<comment type="caution">
    <text evidence="2">The sequence shown here is derived from an EMBL/GenBank/DDBJ whole genome shotgun (WGS) entry which is preliminary data.</text>
</comment>
<sequence length="137" mass="15228">MSRGRRWSLYGVFGLLLVTGLLWLAIHFSEASGVAATKWSGCSMKLHGAAAFASMFLLGGIWSSHIACVWKQRRNRLAGVSFASAVAALVVTGYGLYYFNGKGLRSLSEWVHWTAGVMLGFLFWNHVARGRRELHRH</sequence>
<dbReference type="AlphaFoldDB" id="A0A7Z7JFS6"/>
<feature type="transmembrane region" description="Helical" evidence="1">
    <location>
        <begin position="7"/>
        <end position="26"/>
    </location>
</feature>
<dbReference type="Proteomes" id="UP000257139">
    <property type="component" value="Unassembled WGS sequence"/>
</dbReference>
<accession>A0A7Z7JFS6</accession>